<dbReference type="InterPro" id="IPR002645">
    <property type="entry name" value="STAS_dom"/>
</dbReference>
<dbReference type="Pfam" id="PF01740">
    <property type="entry name" value="STAS"/>
    <property type="match status" value="1"/>
</dbReference>
<dbReference type="STRING" id="947166.A0A1D1V9R3"/>
<keyword evidence="3 5" id="KW-1133">Transmembrane helix</keyword>
<evidence type="ECO:0000313" key="7">
    <source>
        <dbReference type="EMBL" id="GAU96812.1"/>
    </source>
</evidence>
<evidence type="ECO:0000256" key="3">
    <source>
        <dbReference type="ARBA" id="ARBA00022989"/>
    </source>
</evidence>
<comment type="subcellular location">
    <subcellularLocation>
        <location evidence="1">Membrane</location>
        <topology evidence="1">Multi-pass membrane protein</topology>
    </subcellularLocation>
</comment>
<gene>
    <name evidence="7" type="primary">RvY_08199-1</name>
    <name evidence="7" type="synonym">RvY_08199.1</name>
    <name evidence="7" type="ORF">RvY_08199</name>
</gene>
<feature type="transmembrane region" description="Helical" evidence="5">
    <location>
        <begin position="297"/>
        <end position="324"/>
    </location>
</feature>
<dbReference type="NCBIfam" id="TIGR00815">
    <property type="entry name" value="sulP"/>
    <property type="match status" value="1"/>
</dbReference>
<evidence type="ECO:0000256" key="4">
    <source>
        <dbReference type="ARBA" id="ARBA00023136"/>
    </source>
</evidence>
<protein>
    <recommendedName>
        <fullName evidence="6">STAS domain-containing protein</fullName>
    </recommendedName>
</protein>
<accession>A0A1D1V9R3</accession>
<feature type="transmembrane region" description="Helical" evidence="5">
    <location>
        <begin position="137"/>
        <end position="163"/>
    </location>
</feature>
<dbReference type="InterPro" id="IPR001902">
    <property type="entry name" value="SLC26A/SulP_fam"/>
</dbReference>
<dbReference type="CDD" id="cd07042">
    <property type="entry name" value="STAS_SulP_like_sulfate_transporter"/>
    <property type="match status" value="1"/>
</dbReference>
<evidence type="ECO:0000256" key="2">
    <source>
        <dbReference type="ARBA" id="ARBA00022692"/>
    </source>
</evidence>
<dbReference type="SUPFAM" id="SSF52091">
    <property type="entry name" value="SpoIIaa-like"/>
    <property type="match status" value="1"/>
</dbReference>
<dbReference type="Proteomes" id="UP000186922">
    <property type="component" value="Unassembled WGS sequence"/>
</dbReference>
<feature type="domain" description="STAS" evidence="6">
    <location>
        <begin position="577"/>
        <end position="795"/>
    </location>
</feature>
<dbReference type="OrthoDB" id="10056540at2759"/>
<dbReference type="GO" id="GO:0055085">
    <property type="term" value="P:transmembrane transport"/>
    <property type="evidence" value="ECO:0007669"/>
    <property type="project" value="InterPro"/>
</dbReference>
<comment type="caution">
    <text evidence="7">The sequence shown here is derived from an EMBL/GenBank/DDBJ whole genome shotgun (WGS) entry which is preliminary data.</text>
</comment>
<feature type="transmembrane region" description="Helical" evidence="5">
    <location>
        <begin position="386"/>
        <end position="412"/>
    </location>
</feature>
<proteinExistence type="predicted"/>
<dbReference type="InterPro" id="IPR011547">
    <property type="entry name" value="SLC26A/SulP_dom"/>
</dbReference>
<keyword evidence="2 5" id="KW-0812">Transmembrane</keyword>
<evidence type="ECO:0000313" key="8">
    <source>
        <dbReference type="Proteomes" id="UP000186922"/>
    </source>
</evidence>
<name>A0A1D1V9R3_RAMVA</name>
<dbReference type="GO" id="GO:0016020">
    <property type="term" value="C:membrane"/>
    <property type="evidence" value="ECO:0007669"/>
    <property type="project" value="UniProtKB-SubCell"/>
</dbReference>
<dbReference type="InterPro" id="IPR036513">
    <property type="entry name" value="STAS_dom_sf"/>
</dbReference>
<evidence type="ECO:0000259" key="6">
    <source>
        <dbReference type="PROSITE" id="PS50801"/>
    </source>
</evidence>
<feature type="transmembrane region" description="Helical" evidence="5">
    <location>
        <begin position="224"/>
        <end position="249"/>
    </location>
</feature>
<dbReference type="AlphaFoldDB" id="A0A1D1V9R3"/>
<evidence type="ECO:0000256" key="5">
    <source>
        <dbReference type="SAM" id="Phobius"/>
    </source>
</evidence>
<evidence type="ECO:0000256" key="1">
    <source>
        <dbReference type="ARBA" id="ARBA00004141"/>
    </source>
</evidence>
<dbReference type="Pfam" id="PF00916">
    <property type="entry name" value="Sulfate_transp"/>
    <property type="match status" value="1"/>
</dbReference>
<sequence>MDAPNSPGHGAKKTPVFVVGDIDNSNAKTPGIHPGLQPDARLQVTRFVYDQPRFDLAYGLCEPGPPLSPWNNVKRMAAKSWARTKGNSRCSPRIGLNCVTRWFPALDWVPKYNWRTSLLMDFAAGVTIGFLNTPQGVAYAILTLCPPVTGLYVSFFPLLVYFLMASSRQCSLGTDAITSLMTSKIVRQYALFPEDTNGVLVHPEYNALVNGSSYTVAELSQVQVATAVAVLVGCWQLAFGLLGAGGLVVYFSDQLVQGFTCGAAFHVFSSQLKSIFGVKGLKDYYGALKLIKTYVNFFTVIGTTHIPTLVTGIISVIILVFIKFYLNTNPKVLAVLKVPIPAELLIVIFGTLISYLIGLDPYYGVRTIKRIPTGMPIPFAPDFSRLDVGAVMGDIFAIAVVTLCISITLGLLFANKNNYALDPNQEFKAQGLAKIFGSFFHCFPSSISIARTAVQNDVGGKTQIVSLVQCLIVLIVIVALGKYLEPLPHPCLGAIVMVSVLKLMMQVLELRKLWTISLVDWSIFLAVFLGVLILDVDLGLAVGIGWGVMTIMLRLQKPKVGQLGRLPGTDIYRRTDVYQTAVEVPGVRIVRVDAPIYFANASYVKARVYAWAGLNTLIRDWKNNPANQGKGEKEMTAGNFAYANNLALDQGQAEAEIEEQRERSKSVVSSMNGQNSYVMHRLSVAPRPRQRRMTIKEDLTRLEMHGVENVAFEDDTEEDVPISHIILDCSEVCFVDVTGVGFLKKTQVECSSVGVELLLACTTKAVRDMLELCGAQEFIKQDQMFVTVHDAVLYAVNKQKRMPAVSILRNGSRT</sequence>
<dbReference type="Gene3D" id="3.30.750.24">
    <property type="entry name" value="STAS domain"/>
    <property type="match status" value="1"/>
</dbReference>
<dbReference type="PANTHER" id="PTHR11814">
    <property type="entry name" value="SULFATE TRANSPORTER"/>
    <property type="match status" value="1"/>
</dbReference>
<feature type="transmembrane region" description="Helical" evidence="5">
    <location>
        <begin position="487"/>
        <end position="504"/>
    </location>
</feature>
<dbReference type="EMBL" id="BDGG01000003">
    <property type="protein sequence ID" value="GAU96812.1"/>
    <property type="molecule type" value="Genomic_DNA"/>
</dbReference>
<feature type="transmembrane region" description="Helical" evidence="5">
    <location>
        <begin position="462"/>
        <end position="481"/>
    </location>
</feature>
<dbReference type="PROSITE" id="PS50801">
    <property type="entry name" value="STAS"/>
    <property type="match status" value="1"/>
</dbReference>
<organism evidence="7 8">
    <name type="scientific">Ramazzottius varieornatus</name>
    <name type="common">Water bear</name>
    <name type="synonym">Tardigrade</name>
    <dbReference type="NCBI Taxonomy" id="947166"/>
    <lineage>
        <taxon>Eukaryota</taxon>
        <taxon>Metazoa</taxon>
        <taxon>Ecdysozoa</taxon>
        <taxon>Tardigrada</taxon>
        <taxon>Eutardigrada</taxon>
        <taxon>Parachela</taxon>
        <taxon>Hypsibioidea</taxon>
        <taxon>Ramazzottiidae</taxon>
        <taxon>Ramazzottius</taxon>
    </lineage>
</organism>
<keyword evidence="8" id="KW-1185">Reference proteome</keyword>
<feature type="transmembrane region" description="Helical" evidence="5">
    <location>
        <begin position="344"/>
        <end position="365"/>
    </location>
</feature>
<keyword evidence="4 5" id="KW-0472">Membrane</keyword>
<reference evidence="7 8" key="1">
    <citation type="journal article" date="2016" name="Nat. Commun.">
        <title>Extremotolerant tardigrade genome and improved radiotolerance of human cultured cells by tardigrade-unique protein.</title>
        <authorList>
            <person name="Hashimoto T."/>
            <person name="Horikawa D.D."/>
            <person name="Saito Y."/>
            <person name="Kuwahara H."/>
            <person name="Kozuka-Hata H."/>
            <person name="Shin-I T."/>
            <person name="Minakuchi Y."/>
            <person name="Ohishi K."/>
            <person name="Motoyama A."/>
            <person name="Aizu T."/>
            <person name="Enomoto A."/>
            <person name="Kondo K."/>
            <person name="Tanaka S."/>
            <person name="Hara Y."/>
            <person name="Koshikawa S."/>
            <person name="Sagara H."/>
            <person name="Miura T."/>
            <person name="Yokobori S."/>
            <person name="Miyagawa K."/>
            <person name="Suzuki Y."/>
            <person name="Kubo T."/>
            <person name="Oyama M."/>
            <person name="Kohara Y."/>
            <person name="Fujiyama A."/>
            <person name="Arakawa K."/>
            <person name="Katayama T."/>
            <person name="Toyoda A."/>
            <person name="Kunieda T."/>
        </authorList>
    </citation>
    <scope>NUCLEOTIDE SEQUENCE [LARGE SCALE GENOMIC DNA]</scope>
    <source>
        <strain evidence="7 8">YOKOZUNA-1</strain>
    </source>
</reference>